<feature type="compositionally biased region" description="Low complexity" evidence="1">
    <location>
        <begin position="318"/>
        <end position="351"/>
    </location>
</feature>
<sequence length="456" mass="48861">MAAHAPYIMPDGRSLVQYFAQEREREQLRRRKAELRGKDAQFVQLIRQRTTTLSDLEIAELKAMENAGVRRRRRWLNDKTLRDLAGPLSAADMEAQFKPAPFGVAVLSPLAQALAPANAALWENFRSIDPEKEARVLQKWAAHQRESAPLRQRPMTQAALALQRWAAVSKKARAALKRANPSSVMQLEVQILDFFQQAGHSDQLLIPLDDAFTRLLVHGLAEFYGLLSTSRPDPASGGTTVTVYRRTKPSSDGQPDISLVLGAVAAPHQRPRSAAASGPSPSPSSCRRVAAASTGPSPARGSVAGASPARSGSGQIVAPSPLGSQAQSAAAGAAGLSPSPSPGRQGSSSSRAVLGASPQMRPAGRAMSVGAGEESRSASGRRRTEEMPVDHEITCTDVLLAMAEVGQMGLNEEALRRYVHVHIHGTMGADEPPHQHHHHSHVRTHAGQHCTAAVTR</sequence>
<name>A0A8J4GE65_9CHLO</name>
<proteinExistence type="predicted"/>
<evidence type="ECO:0000256" key="1">
    <source>
        <dbReference type="SAM" id="MobiDB-lite"/>
    </source>
</evidence>
<dbReference type="InterPro" id="IPR036867">
    <property type="entry name" value="R3H_dom_sf"/>
</dbReference>
<dbReference type="PANTHER" id="PTHR32019:SF2">
    <property type="entry name" value="R3H DOMAIN-CONTAINING PROTEIN 4"/>
    <property type="match status" value="1"/>
</dbReference>
<dbReference type="AlphaFoldDB" id="A0A8J4GE65"/>
<dbReference type="PANTHER" id="PTHR32019">
    <property type="entry name" value="R3H DOMAIN-CONTAINING PROTEIN 4"/>
    <property type="match status" value="1"/>
</dbReference>
<dbReference type="Pfam" id="PF13902">
    <property type="entry name" value="R3H-assoc"/>
    <property type="match status" value="1"/>
</dbReference>
<evidence type="ECO:0000313" key="5">
    <source>
        <dbReference type="Proteomes" id="UP000722791"/>
    </source>
</evidence>
<accession>A0A8J4GE65</accession>
<dbReference type="GO" id="GO:0003676">
    <property type="term" value="F:nucleic acid binding"/>
    <property type="evidence" value="ECO:0007669"/>
    <property type="project" value="UniProtKB-UniRule"/>
</dbReference>
<dbReference type="EMBL" id="BNCP01000062">
    <property type="protein sequence ID" value="GIL91148.1"/>
    <property type="molecule type" value="Genomic_DNA"/>
</dbReference>
<evidence type="ECO:0000313" key="4">
    <source>
        <dbReference type="EMBL" id="GIM05110.1"/>
    </source>
</evidence>
<dbReference type="Gene3D" id="3.30.1370.50">
    <property type="entry name" value="R3H-like domain"/>
    <property type="match status" value="1"/>
</dbReference>
<organism evidence="4 5">
    <name type="scientific">Volvox reticuliferus</name>
    <dbReference type="NCBI Taxonomy" id="1737510"/>
    <lineage>
        <taxon>Eukaryota</taxon>
        <taxon>Viridiplantae</taxon>
        <taxon>Chlorophyta</taxon>
        <taxon>core chlorophytes</taxon>
        <taxon>Chlorophyceae</taxon>
        <taxon>CS clade</taxon>
        <taxon>Chlamydomonadales</taxon>
        <taxon>Volvocaceae</taxon>
        <taxon>Volvox</taxon>
    </lineage>
</organism>
<feature type="region of interest" description="Disordered" evidence="1">
    <location>
        <begin position="431"/>
        <end position="456"/>
    </location>
</feature>
<dbReference type="InterPro" id="IPR001374">
    <property type="entry name" value="R3H_dom"/>
</dbReference>
<dbReference type="Proteomes" id="UP000722791">
    <property type="component" value="Unassembled WGS sequence"/>
</dbReference>
<dbReference type="Proteomes" id="UP000747110">
    <property type="component" value="Unassembled WGS sequence"/>
</dbReference>
<dbReference type="PROSITE" id="PS51061">
    <property type="entry name" value="R3H"/>
    <property type="match status" value="1"/>
</dbReference>
<feature type="compositionally biased region" description="Basic residues" evidence="1">
    <location>
        <begin position="435"/>
        <end position="446"/>
    </location>
</feature>
<dbReference type="EMBL" id="BNCQ01000017">
    <property type="protein sequence ID" value="GIM05110.1"/>
    <property type="molecule type" value="Genomic_DNA"/>
</dbReference>
<evidence type="ECO:0000313" key="6">
    <source>
        <dbReference type="Proteomes" id="UP000747110"/>
    </source>
</evidence>
<dbReference type="InterPro" id="IPR039629">
    <property type="entry name" value="R3HDM4"/>
</dbReference>
<dbReference type="OrthoDB" id="75169at2759"/>
<gene>
    <name evidence="3" type="ORF">Vretifemale_18808</name>
    <name evidence="4" type="ORF">Vretimale_9585</name>
</gene>
<keyword evidence="6" id="KW-1185">Reference proteome</keyword>
<protein>
    <recommendedName>
        <fullName evidence="2">R3H domain-containing protein</fullName>
    </recommendedName>
</protein>
<dbReference type="SUPFAM" id="SSF82708">
    <property type="entry name" value="R3H domain"/>
    <property type="match status" value="1"/>
</dbReference>
<dbReference type="InterPro" id="IPR025952">
    <property type="entry name" value="R3H-assoc_dom"/>
</dbReference>
<feature type="compositionally biased region" description="Low complexity" evidence="1">
    <location>
        <begin position="272"/>
        <end position="293"/>
    </location>
</feature>
<reference evidence="4" key="1">
    <citation type="journal article" date="2021" name="Proc. Natl. Acad. Sci. U.S.A.">
        <title>Three genomes in the algal genus Volvox reveal the fate of a haploid sex-determining region after a transition to homothallism.</title>
        <authorList>
            <person name="Yamamoto K."/>
            <person name="Hamaji T."/>
            <person name="Kawai-Toyooka H."/>
            <person name="Matsuzaki R."/>
            <person name="Takahashi F."/>
            <person name="Nishimura Y."/>
            <person name="Kawachi M."/>
            <person name="Noguchi H."/>
            <person name="Minakuchi Y."/>
            <person name="Umen J.G."/>
            <person name="Toyoda A."/>
            <person name="Nozaki H."/>
        </authorList>
    </citation>
    <scope>NUCLEOTIDE SEQUENCE</scope>
    <source>
        <strain evidence="4">NIES-3785</strain>
        <strain evidence="3">NIES-3786</strain>
    </source>
</reference>
<evidence type="ECO:0000259" key="2">
    <source>
        <dbReference type="PROSITE" id="PS51061"/>
    </source>
</evidence>
<feature type="domain" description="R3H" evidence="2">
    <location>
        <begin position="181"/>
        <end position="245"/>
    </location>
</feature>
<comment type="caution">
    <text evidence="4">The sequence shown here is derived from an EMBL/GenBank/DDBJ whole genome shotgun (WGS) entry which is preliminary data.</text>
</comment>
<feature type="region of interest" description="Disordered" evidence="1">
    <location>
        <begin position="268"/>
        <end position="387"/>
    </location>
</feature>
<evidence type="ECO:0000313" key="3">
    <source>
        <dbReference type="EMBL" id="GIL91148.1"/>
    </source>
</evidence>